<comment type="caution">
    <text evidence="1">The sequence shown here is derived from an EMBL/GenBank/DDBJ whole genome shotgun (WGS) entry which is preliminary data.</text>
</comment>
<dbReference type="Proteomes" id="UP000033514">
    <property type="component" value="Unassembled WGS sequence"/>
</dbReference>
<dbReference type="RefSeq" id="WP_046144278.1">
    <property type="nucleotide sequence ID" value="NZ_LAJG01000042.1"/>
</dbReference>
<reference evidence="1 2" key="1">
    <citation type="submission" date="2015-03" db="EMBL/GenBank/DDBJ databases">
        <authorList>
            <person name="Hassan Y.I."/>
            <person name="Lepp D."/>
            <person name="Zhou T."/>
        </authorList>
    </citation>
    <scope>NUCLEOTIDE SEQUENCE [LARGE SCALE GENOMIC DNA]</scope>
    <source>
        <strain evidence="1 2">GH2-10</strain>
    </source>
</reference>
<evidence type="ECO:0000313" key="2">
    <source>
        <dbReference type="Proteomes" id="UP000033514"/>
    </source>
</evidence>
<dbReference type="AlphaFoldDB" id="A0A0F5L235"/>
<keyword evidence="2" id="KW-1185">Reference proteome</keyword>
<gene>
    <name evidence="1" type="ORF">VW35_16950</name>
</gene>
<accession>A0A0F5L235</accession>
<protein>
    <submittedName>
        <fullName evidence="1">Uncharacterized protein</fullName>
    </submittedName>
</protein>
<dbReference type="EMBL" id="LAJG01000042">
    <property type="protein sequence ID" value="KKB76486.1"/>
    <property type="molecule type" value="Genomic_DNA"/>
</dbReference>
<organism evidence="1 2">
    <name type="scientific">Devosia soli</name>
    <dbReference type="NCBI Taxonomy" id="361041"/>
    <lineage>
        <taxon>Bacteria</taxon>
        <taxon>Pseudomonadati</taxon>
        <taxon>Pseudomonadota</taxon>
        <taxon>Alphaproteobacteria</taxon>
        <taxon>Hyphomicrobiales</taxon>
        <taxon>Devosiaceae</taxon>
        <taxon>Devosia</taxon>
    </lineage>
</organism>
<proteinExistence type="predicted"/>
<evidence type="ECO:0000313" key="1">
    <source>
        <dbReference type="EMBL" id="KKB76486.1"/>
    </source>
</evidence>
<name>A0A0F5L235_9HYPH</name>
<sequence length="65" mass="6956">MENPKLSEPQTVDHEVGCSGAMRGRHAHVSKGMDWHPGDLIEVFWMLGKSIKISPPGGSSGGEKA</sequence>